<proteinExistence type="predicted"/>
<dbReference type="AlphaFoldDB" id="A0AAQ3T5G0"/>
<keyword evidence="3" id="KW-1185">Reference proteome</keyword>
<accession>A0AAQ3T5G0</accession>
<evidence type="ECO:0000313" key="2">
    <source>
        <dbReference type="EMBL" id="WVZ67379.1"/>
    </source>
</evidence>
<protein>
    <submittedName>
        <fullName evidence="2">Uncharacterized protein</fullName>
    </submittedName>
</protein>
<dbReference type="EMBL" id="CP144748">
    <property type="protein sequence ID" value="WVZ67379.1"/>
    <property type="molecule type" value="Genomic_DNA"/>
</dbReference>
<feature type="region of interest" description="Disordered" evidence="1">
    <location>
        <begin position="168"/>
        <end position="190"/>
    </location>
</feature>
<organism evidence="2 3">
    <name type="scientific">Paspalum notatum var. saurae</name>
    <dbReference type="NCBI Taxonomy" id="547442"/>
    <lineage>
        <taxon>Eukaryota</taxon>
        <taxon>Viridiplantae</taxon>
        <taxon>Streptophyta</taxon>
        <taxon>Embryophyta</taxon>
        <taxon>Tracheophyta</taxon>
        <taxon>Spermatophyta</taxon>
        <taxon>Magnoliopsida</taxon>
        <taxon>Liliopsida</taxon>
        <taxon>Poales</taxon>
        <taxon>Poaceae</taxon>
        <taxon>PACMAD clade</taxon>
        <taxon>Panicoideae</taxon>
        <taxon>Andropogonodae</taxon>
        <taxon>Paspaleae</taxon>
        <taxon>Paspalinae</taxon>
        <taxon>Paspalum</taxon>
    </lineage>
</organism>
<evidence type="ECO:0000256" key="1">
    <source>
        <dbReference type="SAM" id="MobiDB-lite"/>
    </source>
</evidence>
<evidence type="ECO:0000313" key="3">
    <source>
        <dbReference type="Proteomes" id="UP001341281"/>
    </source>
</evidence>
<feature type="compositionally biased region" description="Basic residues" evidence="1">
    <location>
        <begin position="177"/>
        <end position="190"/>
    </location>
</feature>
<dbReference type="Proteomes" id="UP001341281">
    <property type="component" value="Chromosome 04"/>
</dbReference>
<feature type="compositionally biased region" description="Low complexity" evidence="1">
    <location>
        <begin position="53"/>
        <end position="70"/>
    </location>
</feature>
<reference evidence="2 3" key="1">
    <citation type="submission" date="2024-02" db="EMBL/GenBank/DDBJ databases">
        <title>High-quality chromosome-scale genome assembly of Pensacola bahiagrass (Paspalum notatum Flugge var. saurae).</title>
        <authorList>
            <person name="Vega J.M."/>
            <person name="Podio M."/>
            <person name="Orjuela J."/>
            <person name="Siena L.A."/>
            <person name="Pessino S.C."/>
            <person name="Combes M.C."/>
            <person name="Mariac C."/>
            <person name="Albertini E."/>
            <person name="Pupilli F."/>
            <person name="Ortiz J.P.A."/>
            <person name="Leblanc O."/>
        </authorList>
    </citation>
    <scope>NUCLEOTIDE SEQUENCE [LARGE SCALE GENOMIC DNA]</scope>
    <source>
        <strain evidence="2">R1</strain>
        <tissue evidence="2">Leaf</tissue>
    </source>
</reference>
<sequence length="272" mass="29757">MTWPVRPCRLYAGDACRPAPLPAGRRRHTPPPTPRLACPGPREDASTWSPSRPKAASLAAPHATPACPTAWKPTSQATPSAPARAPYTATKRRRGMPPHDAASTSLPAGRQRRMSRPAQPWQPDVGATHRTPSPTPRLARPGHRYCTTAYHVVPDADGLPAPSQPVRPGRLDAGAARRPRRCGSHAATRRRRPRLPLTPQLAQSASPYDAVDAGLKFCDNSKSSPHDFLRMRMGYVGKIKPGAPSRSERLAKYSQTSNLRELQYYNYSLLEP</sequence>
<feature type="region of interest" description="Disordered" evidence="1">
    <location>
        <begin position="13"/>
        <end position="142"/>
    </location>
</feature>
<gene>
    <name evidence="2" type="ORF">U9M48_016465</name>
</gene>
<name>A0AAQ3T5G0_PASNO</name>